<dbReference type="InterPro" id="IPR011009">
    <property type="entry name" value="Kinase-like_dom_sf"/>
</dbReference>
<dbReference type="PANTHER" id="PTHR47634">
    <property type="entry name" value="PROTEIN KINASE DOMAIN-CONTAINING PROTEIN-RELATED"/>
    <property type="match status" value="1"/>
</dbReference>
<dbReference type="SUPFAM" id="SSF56112">
    <property type="entry name" value="Protein kinase-like (PK-like)"/>
    <property type="match status" value="1"/>
</dbReference>
<dbReference type="InterPro" id="IPR000719">
    <property type="entry name" value="Prot_kinase_dom"/>
</dbReference>
<evidence type="ECO:0000256" key="6">
    <source>
        <dbReference type="ARBA" id="ARBA00022840"/>
    </source>
</evidence>
<comment type="catalytic activity">
    <reaction evidence="7">
        <text>L-threonyl-[protein] + ATP = O-phospho-L-threonyl-[protein] + ADP + H(+)</text>
        <dbReference type="Rhea" id="RHEA:46608"/>
        <dbReference type="Rhea" id="RHEA-COMP:11060"/>
        <dbReference type="Rhea" id="RHEA-COMP:11605"/>
        <dbReference type="ChEBI" id="CHEBI:15378"/>
        <dbReference type="ChEBI" id="CHEBI:30013"/>
        <dbReference type="ChEBI" id="CHEBI:30616"/>
        <dbReference type="ChEBI" id="CHEBI:61977"/>
        <dbReference type="ChEBI" id="CHEBI:456216"/>
        <dbReference type="EC" id="2.7.11.1"/>
    </reaction>
</comment>
<dbReference type="GO" id="GO:0050684">
    <property type="term" value="P:regulation of mRNA processing"/>
    <property type="evidence" value="ECO:0007669"/>
    <property type="project" value="TreeGrafter"/>
</dbReference>
<feature type="domain" description="Protein kinase" evidence="9">
    <location>
        <begin position="29"/>
        <end position="335"/>
    </location>
</feature>
<keyword evidence="11" id="KW-1185">Reference proteome</keyword>
<dbReference type="EC" id="2.7.11.1" evidence="1"/>
<comment type="caution">
    <text evidence="10">The sequence shown here is derived from an EMBL/GenBank/DDBJ whole genome shotgun (WGS) entry which is preliminary data.</text>
</comment>
<dbReference type="SMART" id="SM00220">
    <property type="entry name" value="S_TKc"/>
    <property type="match status" value="1"/>
</dbReference>
<dbReference type="Gene3D" id="1.10.510.10">
    <property type="entry name" value="Transferase(Phosphotransferase) domain 1"/>
    <property type="match status" value="1"/>
</dbReference>
<proteinExistence type="predicted"/>
<reference evidence="10" key="1">
    <citation type="submission" date="2020-11" db="EMBL/GenBank/DDBJ databases">
        <authorList>
            <consortium name="DOE Joint Genome Institute"/>
            <person name="Ahrendt S."/>
            <person name="Riley R."/>
            <person name="Andreopoulos W."/>
            <person name="Labutti K."/>
            <person name="Pangilinan J."/>
            <person name="Ruiz-Duenas F.J."/>
            <person name="Barrasa J.M."/>
            <person name="Sanchez-Garcia M."/>
            <person name="Camarero S."/>
            <person name="Miyauchi S."/>
            <person name="Serrano A."/>
            <person name="Linde D."/>
            <person name="Babiker R."/>
            <person name="Drula E."/>
            <person name="Ayuso-Fernandez I."/>
            <person name="Pacheco R."/>
            <person name="Padilla G."/>
            <person name="Ferreira P."/>
            <person name="Barriuso J."/>
            <person name="Kellner H."/>
            <person name="Castanera R."/>
            <person name="Alfaro M."/>
            <person name="Ramirez L."/>
            <person name="Pisabarro A.G."/>
            <person name="Kuo A."/>
            <person name="Tritt A."/>
            <person name="Lipzen A."/>
            <person name="He G."/>
            <person name="Yan M."/>
            <person name="Ng V."/>
            <person name="Cullen D."/>
            <person name="Martin F."/>
            <person name="Rosso M.-N."/>
            <person name="Henrissat B."/>
            <person name="Hibbett D."/>
            <person name="Martinez A.T."/>
            <person name="Grigoriev I.V."/>
        </authorList>
    </citation>
    <scope>NUCLEOTIDE SEQUENCE</scope>
    <source>
        <strain evidence="10">CBS 506.95</strain>
    </source>
</reference>
<dbReference type="PROSITE" id="PS50011">
    <property type="entry name" value="PROTEIN_KINASE_DOM"/>
    <property type="match status" value="1"/>
</dbReference>
<evidence type="ECO:0000256" key="1">
    <source>
        <dbReference type="ARBA" id="ARBA00012513"/>
    </source>
</evidence>
<comment type="catalytic activity">
    <reaction evidence="8">
        <text>L-seryl-[protein] + ATP = O-phospho-L-seryl-[protein] + ADP + H(+)</text>
        <dbReference type="Rhea" id="RHEA:17989"/>
        <dbReference type="Rhea" id="RHEA-COMP:9863"/>
        <dbReference type="Rhea" id="RHEA-COMP:11604"/>
        <dbReference type="ChEBI" id="CHEBI:15378"/>
        <dbReference type="ChEBI" id="CHEBI:29999"/>
        <dbReference type="ChEBI" id="CHEBI:30616"/>
        <dbReference type="ChEBI" id="CHEBI:83421"/>
        <dbReference type="ChEBI" id="CHEBI:456216"/>
        <dbReference type="EC" id="2.7.11.1"/>
    </reaction>
</comment>
<protein>
    <recommendedName>
        <fullName evidence="1">non-specific serine/threonine protein kinase</fullName>
        <ecNumber evidence="1">2.7.11.1</ecNumber>
    </recommendedName>
</protein>
<evidence type="ECO:0000256" key="2">
    <source>
        <dbReference type="ARBA" id="ARBA00022527"/>
    </source>
</evidence>
<keyword evidence="5 10" id="KW-0418">Kinase</keyword>
<evidence type="ECO:0000256" key="5">
    <source>
        <dbReference type="ARBA" id="ARBA00022777"/>
    </source>
</evidence>
<dbReference type="GO" id="GO:0004674">
    <property type="term" value="F:protein serine/threonine kinase activity"/>
    <property type="evidence" value="ECO:0007669"/>
    <property type="project" value="UniProtKB-KW"/>
</dbReference>
<dbReference type="Pfam" id="PF00069">
    <property type="entry name" value="Pkinase"/>
    <property type="match status" value="1"/>
</dbReference>
<sequence length="348" mass="38308">MSLFSEEQLDSPSGFFPAYPGQTLNHGRWKVLRKLGWGPRSSAWLVDDTKSSDNIEVVKIFTVASTEDTTANKELSVYKALGANHFELPVLRENFIEKSEKGHHLCLVFHALSGVSIEQFRQSGALPLHIVKQVVSKILDSLVELHETNVMHGAVTLDNFLFETVQEADDIRASELPAKVVKVTANDGVVYSTVKSQPLPVDVTSSSSRQNFANVSLKLANLSHAKFLKQDKSVDTSISAFFAPEVLQGEEPYAKSDVWLLGCSVYLMLTGVPLFSESSVAHYTEVLSTLEDRLKVTHKVAESDISASVEFLRSCLDMSPATRSSSSELLDLKWVMEGDVCSCGYCVT</sequence>
<dbReference type="EMBL" id="MU157860">
    <property type="protein sequence ID" value="KAF9527530.1"/>
    <property type="molecule type" value="Genomic_DNA"/>
</dbReference>
<evidence type="ECO:0000256" key="4">
    <source>
        <dbReference type="ARBA" id="ARBA00022741"/>
    </source>
</evidence>
<dbReference type="InterPro" id="IPR051334">
    <property type="entry name" value="SRPK"/>
</dbReference>
<evidence type="ECO:0000256" key="3">
    <source>
        <dbReference type="ARBA" id="ARBA00022679"/>
    </source>
</evidence>
<keyword evidence="4" id="KW-0547">Nucleotide-binding</keyword>
<evidence type="ECO:0000313" key="10">
    <source>
        <dbReference type="EMBL" id="KAF9527530.1"/>
    </source>
</evidence>
<dbReference type="Proteomes" id="UP000807306">
    <property type="component" value="Unassembled WGS sequence"/>
</dbReference>
<evidence type="ECO:0000259" key="9">
    <source>
        <dbReference type="PROSITE" id="PS50011"/>
    </source>
</evidence>
<dbReference type="OrthoDB" id="5979581at2759"/>
<organism evidence="10 11">
    <name type="scientific">Crepidotus variabilis</name>
    <dbReference type="NCBI Taxonomy" id="179855"/>
    <lineage>
        <taxon>Eukaryota</taxon>
        <taxon>Fungi</taxon>
        <taxon>Dikarya</taxon>
        <taxon>Basidiomycota</taxon>
        <taxon>Agaricomycotina</taxon>
        <taxon>Agaricomycetes</taxon>
        <taxon>Agaricomycetidae</taxon>
        <taxon>Agaricales</taxon>
        <taxon>Agaricineae</taxon>
        <taxon>Crepidotaceae</taxon>
        <taxon>Crepidotus</taxon>
    </lineage>
</organism>
<evidence type="ECO:0000256" key="8">
    <source>
        <dbReference type="ARBA" id="ARBA00048679"/>
    </source>
</evidence>
<dbReference type="GO" id="GO:0005524">
    <property type="term" value="F:ATP binding"/>
    <property type="evidence" value="ECO:0007669"/>
    <property type="project" value="UniProtKB-KW"/>
</dbReference>
<accession>A0A9P6EEK7</accession>
<keyword evidence="6" id="KW-0067">ATP-binding</keyword>
<dbReference type="Gene3D" id="3.30.200.20">
    <property type="entry name" value="Phosphorylase Kinase, domain 1"/>
    <property type="match status" value="1"/>
</dbReference>
<name>A0A9P6EEK7_9AGAR</name>
<dbReference type="PANTHER" id="PTHR47634:SF9">
    <property type="entry name" value="PROTEIN KINASE DOMAIN-CONTAINING PROTEIN-RELATED"/>
    <property type="match status" value="1"/>
</dbReference>
<keyword evidence="2" id="KW-0723">Serine/threonine-protein kinase</keyword>
<gene>
    <name evidence="10" type="ORF">CPB83DRAFT_855953</name>
</gene>
<evidence type="ECO:0000313" key="11">
    <source>
        <dbReference type="Proteomes" id="UP000807306"/>
    </source>
</evidence>
<dbReference type="GO" id="GO:0000245">
    <property type="term" value="P:spliceosomal complex assembly"/>
    <property type="evidence" value="ECO:0007669"/>
    <property type="project" value="TreeGrafter"/>
</dbReference>
<evidence type="ECO:0000256" key="7">
    <source>
        <dbReference type="ARBA" id="ARBA00047899"/>
    </source>
</evidence>
<dbReference type="AlphaFoldDB" id="A0A9P6EEK7"/>
<keyword evidence="3" id="KW-0808">Transferase</keyword>